<proteinExistence type="predicted"/>
<feature type="region of interest" description="Disordered" evidence="1">
    <location>
        <begin position="68"/>
        <end position="92"/>
    </location>
</feature>
<dbReference type="Proteomes" id="UP000274822">
    <property type="component" value="Unassembled WGS sequence"/>
</dbReference>
<feature type="compositionally biased region" description="Low complexity" evidence="1">
    <location>
        <begin position="68"/>
        <end position="79"/>
    </location>
</feature>
<evidence type="ECO:0008006" key="4">
    <source>
        <dbReference type="Google" id="ProtNLM"/>
    </source>
</evidence>
<comment type="caution">
    <text evidence="2">The sequence shown here is derived from an EMBL/GenBank/DDBJ whole genome shotgun (WGS) entry which is preliminary data.</text>
</comment>
<evidence type="ECO:0000256" key="1">
    <source>
        <dbReference type="SAM" id="MobiDB-lite"/>
    </source>
</evidence>
<name>A0A433QBP9_9FUNG</name>
<feature type="region of interest" description="Disordered" evidence="1">
    <location>
        <begin position="1"/>
        <end position="53"/>
    </location>
</feature>
<evidence type="ECO:0000313" key="3">
    <source>
        <dbReference type="Proteomes" id="UP000274822"/>
    </source>
</evidence>
<keyword evidence="3" id="KW-1185">Reference proteome</keyword>
<accession>A0A433QBP9</accession>
<reference evidence="2 3" key="1">
    <citation type="journal article" date="2018" name="New Phytol.">
        <title>Phylogenomics of Endogonaceae and evolution of mycorrhizas within Mucoromycota.</title>
        <authorList>
            <person name="Chang Y."/>
            <person name="Desiro A."/>
            <person name="Na H."/>
            <person name="Sandor L."/>
            <person name="Lipzen A."/>
            <person name="Clum A."/>
            <person name="Barry K."/>
            <person name="Grigoriev I.V."/>
            <person name="Martin F.M."/>
            <person name="Stajich J.E."/>
            <person name="Smith M.E."/>
            <person name="Bonito G."/>
            <person name="Spatafora J.W."/>
        </authorList>
    </citation>
    <scope>NUCLEOTIDE SEQUENCE [LARGE SCALE GENOMIC DNA]</scope>
    <source>
        <strain evidence="2 3">AD002</strain>
    </source>
</reference>
<protein>
    <recommendedName>
        <fullName evidence="4">Centrosomin N-terminal motif 1 domain-containing protein</fullName>
    </recommendedName>
</protein>
<sequence>MQQTHAYYPSHASTAPARILQPPTPTHSSPALVSHHDDSASHESLFSGDGSTRSEFTTPLRRIISISSGPSSAVSSHSSPYHHKSVSSSDLTGLRRRSSIGTLRNGSVSGVYSPSKIVRGQQTNPSGIKGMEKALDDLKKQNFDLKLALFQYEEAFSPSKDAALEEEGRNGKVGNLE</sequence>
<gene>
    <name evidence="2" type="ORF">BC938DRAFT_483645</name>
</gene>
<dbReference type="AlphaFoldDB" id="A0A433QBP9"/>
<organism evidence="2 3">
    <name type="scientific">Jimgerdemannia flammicorona</name>
    <dbReference type="NCBI Taxonomy" id="994334"/>
    <lineage>
        <taxon>Eukaryota</taxon>
        <taxon>Fungi</taxon>
        <taxon>Fungi incertae sedis</taxon>
        <taxon>Mucoromycota</taxon>
        <taxon>Mucoromycotina</taxon>
        <taxon>Endogonomycetes</taxon>
        <taxon>Endogonales</taxon>
        <taxon>Endogonaceae</taxon>
        <taxon>Jimgerdemannia</taxon>
    </lineage>
</organism>
<dbReference type="EMBL" id="RBNJ01008929">
    <property type="protein sequence ID" value="RUS27159.1"/>
    <property type="molecule type" value="Genomic_DNA"/>
</dbReference>
<evidence type="ECO:0000313" key="2">
    <source>
        <dbReference type="EMBL" id="RUS27159.1"/>
    </source>
</evidence>